<organism evidence="5">
    <name type="scientific">Graphocephala atropunctata</name>
    <dbReference type="NCBI Taxonomy" id="36148"/>
    <lineage>
        <taxon>Eukaryota</taxon>
        <taxon>Metazoa</taxon>
        <taxon>Ecdysozoa</taxon>
        <taxon>Arthropoda</taxon>
        <taxon>Hexapoda</taxon>
        <taxon>Insecta</taxon>
        <taxon>Pterygota</taxon>
        <taxon>Neoptera</taxon>
        <taxon>Paraneoptera</taxon>
        <taxon>Hemiptera</taxon>
        <taxon>Auchenorrhyncha</taxon>
        <taxon>Membracoidea</taxon>
        <taxon>Cicadellidae</taxon>
        <taxon>Cicadellinae</taxon>
        <taxon>Cicadellini</taxon>
        <taxon>Graphocephala</taxon>
    </lineage>
</organism>
<keyword evidence="1" id="KW-0732">Signal</keyword>
<evidence type="ECO:0000256" key="4">
    <source>
        <dbReference type="PROSITE-ProRule" id="PRU01201"/>
    </source>
</evidence>
<sequence length="200" mass="22266">RVRYKLYRTAYSRVHDTVTFRVSAPQCQALAPATLRFVHTPPPQLVQRVTVVLHTLKVVEGAAAVLSQAHLDVTMLGLSSLEYELTHPMAHGWLDVLLQDGSLARPNVSLFTAQEVGQHRVRYTHDGSETRSDLLQFVAVSTREEDFLYVGELEISVNLTNDNVPVRAVDRVFRVVQDGARLITGQDLSYMDADNGTGPE</sequence>
<proteinExistence type="predicted"/>
<dbReference type="AlphaFoldDB" id="A0A1B6LZA8"/>
<evidence type="ECO:0008006" key="6">
    <source>
        <dbReference type="Google" id="ProtNLM"/>
    </source>
</evidence>
<evidence type="ECO:0000256" key="2">
    <source>
        <dbReference type="ARBA" id="ARBA00022737"/>
    </source>
</evidence>
<evidence type="ECO:0000256" key="1">
    <source>
        <dbReference type="ARBA" id="ARBA00022729"/>
    </source>
</evidence>
<reference evidence="5" key="1">
    <citation type="submission" date="2015-11" db="EMBL/GenBank/DDBJ databases">
        <title>De novo transcriptome assembly of four potential Pierce s Disease insect vectors from Arizona vineyards.</title>
        <authorList>
            <person name="Tassone E.E."/>
        </authorList>
    </citation>
    <scope>NUCLEOTIDE SEQUENCE</scope>
</reference>
<dbReference type="Pfam" id="PF16184">
    <property type="entry name" value="Cadherin_3"/>
    <property type="match status" value="1"/>
</dbReference>
<dbReference type="EMBL" id="GEBQ01010951">
    <property type="protein sequence ID" value="JAT29026.1"/>
    <property type="molecule type" value="Transcribed_RNA"/>
</dbReference>
<accession>A0A1B6LZA8</accession>
<feature type="non-terminal residue" evidence="5">
    <location>
        <position position="1"/>
    </location>
</feature>
<feature type="repeat" description="CSPG" evidence="4">
    <location>
        <begin position="41"/>
        <end position="140"/>
    </location>
</feature>
<feature type="non-terminal residue" evidence="5">
    <location>
        <position position="200"/>
    </location>
</feature>
<protein>
    <recommendedName>
        <fullName evidence="6">Cadherin domain-containing protein</fullName>
    </recommendedName>
</protein>
<evidence type="ECO:0000256" key="3">
    <source>
        <dbReference type="ARBA" id="ARBA00023180"/>
    </source>
</evidence>
<dbReference type="PROSITE" id="PS51854">
    <property type="entry name" value="CSPG"/>
    <property type="match status" value="1"/>
</dbReference>
<dbReference type="PANTHER" id="PTHR45739">
    <property type="entry name" value="MATRIX PROTEIN, PUTATIVE-RELATED"/>
    <property type="match status" value="1"/>
</dbReference>
<dbReference type="PANTHER" id="PTHR45739:SF12">
    <property type="entry name" value="CHONDROITIN SULFATE PROTEOGLYCAN 4-LIKE ISOFORM X2"/>
    <property type="match status" value="1"/>
</dbReference>
<keyword evidence="2" id="KW-0677">Repeat</keyword>
<dbReference type="InterPro" id="IPR051561">
    <property type="entry name" value="FRAS1_ECM"/>
</dbReference>
<name>A0A1B6LZA8_9HEMI</name>
<keyword evidence="3" id="KW-0325">Glycoprotein</keyword>
<gene>
    <name evidence="5" type="ORF">g.50046</name>
</gene>
<evidence type="ECO:0000313" key="5">
    <source>
        <dbReference type="EMBL" id="JAT29026.1"/>
    </source>
</evidence>
<dbReference type="GO" id="GO:0009653">
    <property type="term" value="P:anatomical structure morphogenesis"/>
    <property type="evidence" value="ECO:0007669"/>
    <property type="project" value="TreeGrafter"/>
</dbReference>
<dbReference type="InterPro" id="IPR039005">
    <property type="entry name" value="CSPG_rpt"/>
</dbReference>